<dbReference type="Proteomes" id="UP000054564">
    <property type="component" value="Unassembled WGS sequence"/>
</dbReference>
<feature type="region of interest" description="Disordered" evidence="1">
    <location>
        <begin position="311"/>
        <end position="388"/>
    </location>
</feature>
<keyword evidence="3" id="KW-1185">Reference proteome</keyword>
<evidence type="ECO:0000313" key="2">
    <source>
        <dbReference type="EMBL" id="KNE99580.1"/>
    </source>
</evidence>
<organism evidence="2 3">
    <name type="scientific">Puccinia striiformis f. sp. tritici PST-78</name>
    <dbReference type="NCBI Taxonomy" id="1165861"/>
    <lineage>
        <taxon>Eukaryota</taxon>
        <taxon>Fungi</taxon>
        <taxon>Dikarya</taxon>
        <taxon>Basidiomycota</taxon>
        <taxon>Pucciniomycotina</taxon>
        <taxon>Pucciniomycetes</taxon>
        <taxon>Pucciniales</taxon>
        <taxon>Pucciniaceae</taxon>
        <taxon>Puccinia</taxon>
    </lineage>
</organism>
<name>A0A0L0VJX9_9BASI</name>
<accession>A0A0L0VJX9</accession>
<reference evidence="3" key="1">
    <citation type="submission" date="2014-03" db="EMBL/GenBank/DDBJ databases">
        <title>The Genome Sequence of Puccinia striiformis f. sp. tritici PST-78.</title>
        <authorList>
            <consortium name="The Broad Institute Genome Sequencing Platform"/>
            <person name="Cuomo C."/>
            <person name="Hulbert S."/>
            <person name="Chen X."/>
            <person name="Walker B."/>
            <person name="Young S.K."/>
            <person name="Zeng Q."/>
            <person name="Gargeya S."/>
            <person name="Fitzgerald M."/>
            <person name="Haas B."/>
            <person name="Abouelleil A."/>
            <person name="Alvarado L."/>
            <person name="Arachchi H.M."/>
            <person name="Berlin A.M."/>
            <person name="Chapman S.B."/>
            <person name="Goldberg J."/>
            <person name="Griggs A."/>
            <person name="Gujja S."/>
            <person name="Hansen M."/>
            <person name="Howarth C."/>
            <person name="Imamovic A."/>
            <person name="Larimer J."/>
            <person name="McCowan C."/>
            <person name="Montmayeur A."/>
            <person name="Murphy C."/>
            <person name="Neiman D."/>
            <person name="Pearson M."/>
            <person name="Priest M."/>
            <person name="Roberts A."/>
            <person name="Saif S."/>
            <person name="Shea T."/>
            <person name="Sisk P."/>
            <person name="Sykes S."/>
            <person name="Wortman J."/>
            <person name="Nusbaum C."/>
            <person name="Birren B."/>
        </authorList>
    </citation>
    <scope>NUCLEOTIDE SEQUENCE [LARGE SCALE GENOMIC DNA]</scope>
    <source>
        <strain evidence="3">race PST-78</strain>
    </source>
</reference>
<protein>
    <submittedName>
        <fullName evidence="2">Uncharacterized protein</fullName>
    </submittedName>
</protein>
<evidence type="ECO:0000313" key="3">
    <source>
        <dbReference type="Proteomes" id="UP000054564"/>
    </source>
</evidence>
<sequence>MPHRLHYRKPLTSLSTYIKFCSRTLAVDDQSEETVPRLKSVWSLVRNALGEPLPAYQELTIAGDRCRSGEDFDSEVEENIDELDENLVRCPSNSKEVDLKHQLPGLLRPPVGDLWDSVEVEEVAKHGTLPTSKDKDQVAHKLTTGSLTPPEKSRALGSSRWLGSSPKRVSDASKGLGILRVFSSGARILPKGQLSLAQRPMGLAYASNNGMWRNLQSASRGSTLYRGSLTPLPSCIPPTPLNHYRPHDYVFRKYLDDQHGIRYAYAARFSRSMKKLEFHKHGDHKWSHNDLSRVDDFINFWASRDLKVSARAGGKKKESGTAWRGKNDPLTAPTNHATVGDVEDSSYIRGQTPEVDSDDGTTDISTLESEDAVINKSTNDPISSNKPDNQLTAEIRAPLWIRAMDADLKGDYATADKLFQVIRNLRTI</sequence>
<dbReference type="EMBL" id="AJIL01000044">
    <property type="protein sequence ID" value="KNE99580.1"/>
    <property type="molecule type" value="Genomic_DNA"/>
</dbReference>
<proteinExistence type="predicted"/>
<dbReference type="AlphaFoldDB" id="A0A0L0VJX9"/>
<feature type="region of interest" description="Disordered" evidence="1">
    <location>
        <begin position="126"/>
        <end position="164"/>
    </location>
</feature>
<feature type="compositionally biased region" description="Polar residues" evidence="1">
    <location>
        <begin position="375"/>
        <end position="388"/>
    </location>
</feature>
<gene>
    <name evidence="2" type="ORF">PSTG_07073</name>
</gene>
<evidence type="ECO:0000256" key="1">
    <source>
        <dbReference type="SAM" id="MobiDB-lite"/>
    </source>
</evidence>
<comment type="caution">
    <text evidence="2">The sequence shown here is derived from an EMBL/GenBank/DDBJ whole genome shotgun (WGS) entry which is preliminary data.</text>
</comment>